<dbReference type="OrthoDB" id="63962at2"/>
<sequence>MDYHYPAGTVRALLQTDDVTEATRQTLTERLEKPRRQPTFFQPDEAELLTCIIDRLLPQDNPAGRIDIVGVIDERLTGNQSDGWRYDSMPADRDAYRLGLKATDESAVALYGAPFCELPTEQQDEVLNAIQAGTPPGITWQQVPADRFFEELFAETVGAYYSHPLGQEEIGYVGMADVPTWQRTKLNDLEAREPRPIN</sequence>
<evidence type="ECO:0000313" key="1">
    <source>
        <dbReference type="EMBL" id="PRY32551.1"/>
    </source>
</evidence>
<evidence type="ECO:0000313" key="2">
    <source>
        <dbReference type="Proteomes" id="UP000238375"/>
    </source>
</evidence>
<proteinExistence type="predicted"/>
<protein>
    <submittedName>
        <fullName evidence="1">Gluconate 2-dehydrogenase subunit 3-like protein</fullName>
    </submittedName>
</protein>
<reference evidence="1 2" key="1">
    <citation type="submission" date="2018-03" db="EMBL/GenBank/DDBJ databases">
        <title>Genomic Encyclopedia of Archaeal and Bacterial Type Strains, Phase II (KMG-II): from individual species to whole genera.</title>
        <authorList>
            <person name="Goeker M."/>
        </authorList>
    </citation>
    <scope>NUCLEOTIDE SEQUENCE [LARGE SCALE GENOMIC DNA]</scope>
    <source>
        <strain evidence="1 2">DSM 28354</strain>
    </source>
</reference>
<dbReference type="RefSeq" id="WP_106139772.1">
    <property type="nucleotide sequence ID" value="NZ_PVTE01000021.1"/>
</dbReference>
<accession>A0A2T0SGL2</accession>
<dbReference type="InterPro" id="IPR027056">
    <property type="entry name" value="Gluconate_2DH_su3"/>
</dbReference>
<dbReference type="AlphaFoldDB" id="A0A2T0SGL2"/>
<name>A0A2T0SGL2_9BACT</name>
<comment type="caution">
    <text evidence="1">The sequence shown here is derived from an EMBL/GenBank/DDBJ whole genome shotgun (WGS) entry which is preliminary data.</text>
</comment>
<keyword evidence="2" id="KW-1185">Reference proteome</keyword>
<dbReference type="Proteomes" id="UP000238375">
    <property type="component" value="Unassembled WGS sequence"/>
</dbReference>
<dbReference type="Pfam" id="PF13618">
    <property type="entry name" value="Gluconate_2-dh3"/>
    <property type="match status" value="1"/>
</dbReference>
<dbReference type="EMBL" id="PVTE01000021">
    <property type="protein sequence ID" value="PRY32551.1"/>
    <property type="molecule type" value="Genomic_DNA"/>
</dbReference>
<gene>
    <name evidence="1" type="ORF">CLV58_12152</name>
</gene>
<organism evidence="1 2">
    <name type="scientific">Spirosoma oryzae</name>
    <dbReference type="NCBI Taxonomy" id="1469603"/>
    <lineage>
        <taxon>Bacteria</taxon>
        <taxon>Pseudomonadati</taxon>
        <taxon>Bacteroidota</taxon>
        <taxon>Cytophagia</taxon>
        <taxon>Cytophagales</taxon>
        <taxon>Cytophagaceae</taxon>
        <taxon>Spirosoma</taxon>
    </lineage>
</organism>